<keyword evidence="2 5" id="KW-0812">Transmembrane</keyword>
<protein>
    <recommendedName>
        <fullName evidence="7">G-protein coupled receptors family 1 profile domain-containing protein</fullName>
    </recommendedName>
</protein>
<feature type="transmembrane region" description="Helical" evidence="6">
    <location>
        <begin position="25"/>
        <end position="50"/>
    </location>
</feature>
<evidence type="ECO:0000256" key="1">
    <source>
        <dbReference type="ARBA" id="ARBA00004370"/>
    </source>
</evidence>
<feature type="transmembrane region" description="Helical" evidence="6">
    <location>
        <begin position="274"/>
        <end position="296"/>
    </location>
</feature>
<feature type="transmembrane region" description="Helical" evidence="6">
    <location>
        <begin position="146"/>
        <end position="167"/>
    </location>
</feature>
<evidence type="ECO:0000256" key="6">
    <source>
        <dbReference type="SAM" id="Phobius"/>
    </source>
</evidence>
<dbReference type="PANTHER" id="PTHR45698">
    <property type="entry name" value="TRACE AMINE-ASSOCIATED RECEPTOR 19N-RELATED"/>
    <property type="match status" value="1"/>
</dbReference>
<keyword evidence="9" id="KW-1185">Reference proteome</keyword>
<dbReference type="EMBL" id="CALNXI010000665">
    <property type="protein sequence ID" value="CAH3030913.1"/>
    <property type="molecule type" value="Genomic_DNA"/>
</dbReference>
<dbReference type="CDD" id="cd00637">
    <property type="entry name" value="7tm_classA_rhodopsin-like"/>
    <property type="match status" value="1"/>
</dbReference>
<dbReference type="SUPFAM" id="SSF81321">
    <property type="entry name" value="Family A G protein-coupled receptor-like"/>
    <property type="match status" value="1"/>
</dbReference>
<feature type="transmembrane region" description="Helical" evidence="6">
    <location>
        <begin position="242"/>
        <end position="262"/>
    </location>
</feature>
<dbReference type="PRINTS" id="PR00237">
    <property type="entry name" value="GPCRRHODOPSN"/>
</dbReference>
<dbReference type="Gene3D" id="1.20.1070.10">
    <property type="entry name" value="Rhodopsin 7-helix transmembrane proteins"/>
    <property type="match status" value="1"/>
</dbReference>
<organism evidence="8 9">
    <name type="scientific">Porites evermanni</name>
    <dbReference type="NCBI Taxonomy" id="104178"/>
    <lineage>
        <taxon>Eukaryota</taxon>
        <taxon>Metazoa</taxon>
        <taxon>Cnidaria</taxon>
        <taxon>Anthozoa</taxon>
        <taxon>Hexacorallia</taxon>
        <taxon>Scleractinia</taxon>
        <taxon>Fungiina</taxon>
        <taxon>Poritidae</taxon>
        <taxon>Porites</taxon>
    </lineage>
</organism>
<gene>
    <name evidence="8" type="ORF">PEVE_00038714</name>
</gene>
<proteinExistence type="inferred from homology"/>
<evidence type="ECO:0000313" key="8">
    <source>
        <dbReference type="EMBL" id="CAH3030913.1"/>
    </source>
</evidence>
<evidence type="ECO:0000256" key="3">
    <source>
        <dbReference type="ARBA" id="ARBA00022989"/>
    </source>
</evidence>
<accession>A0ABN8MMF3</accession>
<name>A0ABN8MMF3_9CNID</name>
<keyword evidence="5" id="KW-0675">Receptor</keyword>
<feature type="transmembrane region" description="Helical" evidence="6">
    <location>
        <begin position="103"/>
        <end position="125"/>
    </location>
</feature>
<dbReference type="PROSITE" id="PS50262">
    <property type="entry name" value="G_PROTEIN_RECEP_F1_2"/>
    <property type="match status" value="1"/>
</dbReference>
<dbReference type="PANTHER" id="PTHR45698:SF1">
    <property type="entry name" value="TRACE AMINE-ASSOCIATED RECEPTOR 13C-LIKE"/>
    <property type="match status" value="1"/>
</dbReference>
<keyword evidence="5" id="KW-0807">Transducer</keyword>
<evidence type="ECO:0000256" key="5">
    <source>
        <dbReference type="RuleBase" id="RU000688"/>
    </source>
</evidence>
<feature type="transmembrane region" description="Helical" evidence="6">
    <location>
        <begin position="62"/>
        <end position="83"/>
    </location>
</feature>
<dbReference type="SMART" id="SM01381">
    <property type="entry name" value="7TM_GPCR_Srsx"/>
    <property type="match status" value="1"/>
</dbReference>
<dbReference type="InterPro" id="IPR017452">
    <property type="entry name" value="GPCR_Rhodpsn_7TM"/>
</dbReference>
<dbReference type="InterPro" id="IPR000276">
    <property type="entry name" value="GPCR_Rhodpsn"/>
</dbReference>
<feature type="domain" description="G-protein coupled receptors family 1 profile" evidence="7">
    <location>
        <begin position="42"/>
        <end position="294"/>
    </location>
</feature>
<reference evidence="8 9" key="1">
    <citation type="submission" date="2022-05" db="EMBL/GenBank/DDBJ databases">
        <authorList>
            <consortium name="Genoscope - CEA"/>
            <person name="William W."/>
        </authorList>
    </citation>
    <scope>NUCLEOTIDE SEQUENCE [LARGE SCALE GENOMIC DNA]</scope>
</reference>
<keyword evidence="4 6" id="KW-0472">Membrane</keyword>
<feature type="transmembrane region" description="Helical" evidence="6">
    <location>
        <begin position="187"/>
        <end position="210"/>
    </location>
</feature>
<comment type="similarity">
    <text evidence="5">Belongs to the G-protein coupled receptor 1 family.</text>
</comment>
<feature type="non-terminal residue" evidence="8">
    <location>
        <position position="1"/>
    </location>
</feature>
<evidence type="ECO:0000259" key="7">
    <source>
        <dbReference type="PROSITE" id="PS50262"/>
    </source>
</evidence>
<keyword evidence="3 6" id="KW-1133">Transmembrane helix</keyword>
<dbReference type="PROSITE" id="PS00237">
    <property type="entry name" value="G_PROTEIN_RECEP_F1_1"/>
    <property type="match status" value="1"/>
</dbReference>
<comment type="subcellular location">
    <subcellularLocation>
        <location evidence="1">Membrane</location>
    </subcellularLocation>
</comment>
<evidence type="ECO:0000313" key="9">
    <source>
        <dbReference type="Proteomes" id="UP001159427"/>
    </source>
</evidence>
<evidence type="ECO:0000256" key="4">
    <source>
        <dbReference type="ARBA" id="ARBA00023136"/>
    </source>
</evidence>
<comment type="caution">
    <text evidence="8">The sequence shown here is derived from an EMBL/GenBank/DDBJ whole genome shotgun (WGS) entry which is preliminary data.</text>
</comment>
<dbReference type="Pfam" id="PF00001">
    <property type="entry name" value="7tm_1"/>
    <property type="match status" value="1"/>
</dbReference>
<dbReference type="Proteomes" id="UP001159427">
    <property type="component" value="Unassembled WGS sequence"/>
</dbReference>
<evidence type="ECO:0000256" key="2">
    <source>
        <dbReference type="ARBA" id="ARBA00022692"/>
    </source>
</evidence>
<keyword evidence="5" id="KW-0297">G-protein coupled receptor</keyword>
<sequence length="353" mass="38815">IEVYVAEQVNCHSVGSSVAMLSLTYVGFTILFAVMVICNLVGNTLVILVVTLNRSMKTPTNYLLVNLASADMVVAVFIGLQFIATPTFTHPQGTLGSVLCKMLTGGTPGWVGAVASVFSLVAIAIERYWAVLHPHSQRIKLTKTKIVILALLSWIVSIIWAIPGFWATTYIKEIKGCAHSFSKPIYAKLYTVGWSVVAGVIPITIMSGLYSKVVYRLWFVNSANAESSQRALLRYRKRVTKMVIFVTVVYVMCWVPELLIYFLGFTGAISLQAIHHAIASALVVFNSSINPVVYSLQSSKFRNHIRDLICCKKNIVIPLNNSDLTHGAGRSDDEVENGQEMLPSASAANHYHE</sequence>